<evidence type="ECO:0008006" key="6">
    <source>
        <dbReference type="Google" id="ProtNLM"/>
    </source>
</evidence>
<sequence length="708" mass="80009">MSEVSEISEEVIEEAAPNVPPAPSALDRKINDHFAGVVVRKDLVKAVKGNAIVPTYVLEYLLGQYAASDDEATIQAGIDAVRQILADHYVHRNQSELVKSTIRERGRHKVIDKITVTLNEKDDVYEAEFANLGIKQVLVEPATITAHQKLLVGGVWCICDIEYSHGDNPRVVPWILGSIKPIQLSNFDFEGYVKARREFTTDEWMDLLIQSIGFNPALFGRRAKLIQLVRLIPFVERNYNLVELGPKGTGKSHIFSEFSPHGMLISGGEVTVPKLFVNNSNGRIGLVGYWDVVAFDEFAGKKKRTDKALVDIMKNYMANKSFSRGVETLGAEASMVFVGNTSHNVPYMLKHSDLFDELPESYHDSAYLDRLHFYIPGWEVDTIRGEMFSDGYGFVVDYIAEVLKSMRNADYSDRYQQHFTLGSDISTRDRDGIHKTFSGLMKILYPHGEATKEEIEEILRFAIEGRKRVKDQILRIDSTMADVNFGYLDKAGERHAVTTLEEDEYPRYYHQQRRADSELDDSTEGEEAETPVTPVDATPELALLFEGHREFQENQRGVSYENLLLPYLRGATEITIVDPYIRLPHQGRNLVDLLGLLASAKDPADEISVTLVTKEDTSDFQKQHLLMLKEIQDGAASVGIKFNVRWDETIHDRSIRADNGWKILLGRGLDIFQKGSGSQFDVGTRRQEFRQVVAFGITYIREASLDMS</sequence>
<dbReference type="Proteomes" id="UP000465866">
    <property type="component" value="Chromosome"/>
</dbReference>
<protein>
    <recommendedName>
        <fullName evidence="6">ATP-dependent Lon protease</fullName>
    </recommendedName>
</protein>
<evidence type="ECO:0000313" key="5">
    <source>
        <dbReference type="Proteomes" id="UP000465866"/>
    </source>
</evidence>
<accession>A0A7I7L127</accession>
<evidence type="ECO:0000259" key="3">
    <source>
        <dbReference type="Pfam" id="PF20442"/>
    </source>
</evidence>
<proteinExistence type="predicted"/>
<feature type="region of interest" description="Disordered" evidence="1">
    <location>
        <begin position="508"/>
        <end position="533"/>
    </location>
</feature>
<dbReference type="InterPro" id="IPR038113">
    <property type="entry name" value="MITD1_C_sf"/>
</dbReference>
<organism evidence="4 5">
    <name type="scientific">Mycobacterium cookii</name>
    <dbReference type="NCBI Taxonomy" id="1775"/>
    <lineage>
        <taxon>Bacteria</taxon>
        <taxon>Bacillati</taxon>
        <taxon>Actinomycetota</taxon>
        <taxon>Actinomycetes</taxon>
        <taxon>Mycobacteriales</taxon>
        <taxon>Mycobacteriaceae</taxon>
        <taxon>Mycobacterium</taxon>
    </lineage>
</organism>
<feature type="compositionally biased region" description="Acidic residues" evidence="1">
    <location>
        <begin position="518"/>
        <end position="529"/>
    </location>
</feature>
<dbReference type="InterPro" id="IPR032341">
    <property type="entry name" value="MITD1_C"/>
</dbReference>
<feature type="domain" description="MITD1 C-terminal phospholipase D-like" evidence="2">
    <location>
        <begin position="557"/>
        <end position="701"/>
    </location>
</feature>
<evidence type="ECO:0000313" key="4">
    <source>
        <dbReference type="EMBL" id="BBX47679.1"/>
    </source>
</evidence>
<dbReference type="EMBL" id="AP022569">
    <property type="protein sequence ID" value="BBX47679.1"/>
    <property type="molecule type" value="Genomic_DNA"/>
</dbReference>
<name>A0A7I7L127_9MYCO</name>
<dbReference type="KEGG" id="mcoo:MCOO_36940"/>
<dbReference type="InterPro" id="IPR014061">
    <property type="entry name" value="BrxL-like"/>
</dbReference>
<evidence type="ECO:0000256" key="1">
    <source>
        <dbReference type="SAM" id="MobiDB-lite"/>
    </source>
</evidence>
<keyword evidence="5" id="KW-1185">Reference proteome</keyword>
<reference evidence="4 5" key="1">
    <citation type="journal article" date="2019" name="Emerg. Microbes Infect.">
        <title>Comprehensive subspecies identification of 175 nontuberculous mycobacteria species based on 7547 genomic profiles.</title>
        <authorList>
            <person name="Matsumoto Y."/>
            <person name="Kinjo T."/>
            <person name="Motooka D."/>
            <person name="Nabeya D."/>
            <person name="Jung N."/>
            <person name="Uechi K."/>
            <person name="Horii T."/>
            <person name="Iida T."/>
            <person name="Fujita J."/>
            <person name="Nakamura S."/>
        </authorList>
    </citation>
    <scope>NUCLEOTIDE SEQUENCE [LARGE SCALE GENOMIC DNA]</scope>
    <source>
        <strain evidence="4 5">JCM 12404</strain>
    </source>
</reference>
<dbReference type="RefSeq" id="WP_163778791.1">
    <property type="nucleotide sequence ID" value="NZ_AP022569.1"/>
</dbReference>
<feature type="domain" description="BREX system Lon protease-like BrxL N-terminal" evidence="3">
    <location>
        <begin position="32"/>
        <end position="163"/>
    </location>
</feature>
<evidence type="ECO:0000259" key="2">
    <source>
        <dbReference type="Pfam" id="PF16565"/>
    </source>
</evidence>
<dbReference type="Pfam" id="PF13337">
    <property type="entry name" value="BrxL_ATPase"/>
    <property type="match status" value="1"/>
</dbReference>
<dbReference type="AlphaFoldDB" id="A0A7I7L127"/>
<gene>
    <name evidence="4" type="ORF">MCOO_36940</name>
</gene>
<dbReference type="NCBIfam" id="TIGR02688">
    <property type="entry name" value="BREX system Lon protease-like protein BrxL"/>
    <property type="match status" value="1"/>
</dbReference>
<dbReference type="Pfam" id="PF16565">
    <property type="entry name" value="MIT_C"/>
    <property type="match status" value="1"/>
</dbReference>
<dbReference type="Gene3D" id="3.30.870.30">
    <property type="entry name" value="MITD, C-terminal phospholipase D-like domain"/>
    <property type="match status" value="1"/>
</dbReference>
<dbReference type="Pfam" id="PF20442">
    <property type="entry name" value="BrxL_N"/>
    <property type="match status" value="1"/>
</dbReference>
<dbReference type="InterPro" id="IPR046838">
    <property type="entry name" value="BrxL_N"/>
</dbReference>